<dbReference type="InterPro" id="IPR017441">
    <property type="entry name" value="Protein_kinase_ATP_BS"/>
</dbReference>
<dbReference type="Gene3D" id="3.30.200.20">
    <property type="entry name" value="Phosphorylase Kinase, domain 1"/>
    <property type="match status" value="1"/>
</dbReference>
<evidence type="ECO:0000256" key="7">
    <source>
        <dbReference type="ARBA" id="ARBA00022741"/>
    </source>
</evidence>
<evidence type="ECO:0000256" key="13">
    <source>
        <dbReference type="ARBA" id="ARBA00023180"/>
    </source>
</evidence>
<evidence type="ECO:0000256" key="2">
    <source>
        <dbReference type="ARBA" id="ARBA00022527"/>
    </source>
</evidence>
<dbReference type="GO" id="GO:0004674">
    <property type="term" value="F:protein serine/threonine kinase activity"/>
    <property type="evidence" value="ECO:0007669"/>
    <property type="project" value="UniProtKB-KW"/>
</dbReference>
<dbReference type="Pfam" id="PF13947">
    <property type="entry name" value="GUB_WAK_bind"/>
    <property type="match status" value="2"/>
</dbReference>
<keyword evidence="6" id="KW-0732">Signal</keyword>
<dbReference type="CDD" id="cd00054">
    <property type="entry name" value="EGF_CA"/>
    <property type="match status" value="1"/>
</dbReference>
<reference evidence="18" key="1">
    <citation type="journal article" date="2014" name="Science">
        <title>Ancient hybridizations among the ancestral genomes of bread wheat.</title>
        <authorList>
            <consortium name="International Wheat Genome Sequencing Consortium,"/>
            <person name="Marcussen T."/>
            <person name="Sandve S.R."/>
            <person name="Heier L."/>
            <person name="Spannagl M."/>
            <person name="Pfeifer M."/>
            <person name="Jakobsen K.S."/>
            <person name="Wulff B.B."/>
            <person name="Steuernagel B."/>
            <person name="Mayer K.F."/>
            <person name="Olsen O.A."/>
        </authorList>
    </citation>
    <scope>NUCLEOTIDE SEQUENCE [LARGE SCALE GENOMIC DNA]</scope>
    <source>
        <strain evidence="18">cv. AL8/78</strain>
    </source>
</reference>
<dbReference type="SMART" id="SM00220">
    <property type="entry name" value="S_TKc"/>
    <property type="match status" value="1"/>
</dbReference>
<dbReference type="AlphaFoldDB" id="A0A453MVC0"/>
<accession>A0A453MVC0</accession>
<evidence type="ECO:0000256" key="8">
    <source>
        <dbReference type="ARBA" id="ARBA00022777"/>
    </source>
</evidence>
<name>A0A453MVC0_AEGTS</name>
<dbReference type="InterPro" id="IPR025287">
    <property type="entry name" value="WAK_GUB"/>
</dbReference>
<keyword evidence="9 14" id="KW-0067">ATP-binding</keyword>
<dbReference type="GO" id="GO:0005509">
    <property type="term" value="F:calcium ion binding"/>
    <property type="evidence" value="ECO:0007669"/>
    <property type="project" value="InterPro"/>
</dbReference>
<keyword evidence="2" id="KW-0723">Serine/threonine-protein kinase</keyword>
<dbReference type="InterPro" id="IPR000742">
    <property type="entry name" value="EGF"/>
</dbReference>
<dbReference type="Proteomes" id="UP000015105">
    <property type="component" value="Chromosome 6D"/>
</dbReference>
<evidence type="ECO:0000256" key="5">
    <source>
        <dbReference type="ARBA" id="ARBA00022692"/>
    </source>
</evidence>
<dbReference type="FunFam" id="3.30.200.20:FF:000043">
    <property type="entry name" value="Wall-associated receptor kinase 2"/>
    <property type="match status" value="1"/>
</dbReference>
<evidence type="ECO:0000256" key="1">
    <source>
        <dbReference type="ARBA" id="ARBA00004479"/>
    </source>
</evidence>
<dbReference type="GO" id="GO:0005524">
    <property type="term" value="F:ATP binding"/>
    <property type="evidence" value="ECO:0007669"/>
    <property type="project" value="UniProtKB-UniRule"/>
</dbReference>
<keyword evidence="18" id="KW-1185">Reference proteome</keyword>
<dbReference type="EnsemblPlants" id="AET6Gv20103700.4">
    <property type="protein sequence ID" value="AET6Gv20103700.4"/>
    <property type="gene ID" value="AET6Gv20103700"/>
</dbReference>
<dbReference type="Pfam" id="PF00069">
    <property type="entry name" value="Pkinase"/>
    <property type="match status" value="1"/>
</dbReference>
<dbReference type="GO" id="GO:0030247">
    <property type="term" value="F:polysaccharide binding"/>
    <property type="evidence" value="ECO:0007669"/>
    <property type="project" value="InterPro"/>
</dbReference>
<evidence type="ECO:0000256" key="4">
    <source>
        <dbReference type="ARBA" id="ARBA00022679"/>
    </source>
</evidence>
<dbReference type="FunFam" id="1.10.510.10:FF:000084">
    <property type="entry name" value="Wall-associated receptor kinase 2"/>
    <property type="match status" value="1"/>
</dbReference>
<evidence type="ECO:0000256" key="14">
    <source>
        <dbReference type="PROSITE-ProRule" id="PRU10141"/>
    </source>
</evidence>
<evidence type="ECO:0000313" key="18">
    <source>
        <dbReference type="Proteomes" id="UP000015105"/>
    </source>
</evidence>
<dbReference type="InterPro" id="IPR000719">
    <property type="entry name" value="Prot_kinase_dom"/>
</dbReference>
<keyword evidence="7 14" id="KW-0547">Nucleotide-binding</keyword>
<dbReference type="PROSITE" id="PS01187">
    <property type="entry name" value="EGF_CA"/>
    <property type="match status" value="1"/>
</dbReference>
<evidence type="ECO:0000256" key="6">
    <source>
        <dbReference type="ARBA" id="ARBA00022729"/>
    </source>
</evidence>
<dbReference type="SUPFAM" id="SSF56112">
    <property type="entry name" value="Protein kinase-like (PK-like)"/>
    <property type="match status" value="1"/>
</dbReference>
<evidence type="ECO:0000313" key="17">
    <source>
        <dbReference type="EnsemblPlants" id="AET6Gv20103700.4"/>
    </source>
</evidence>
<feature type="transmembrane region" description="Helical" evidence="15">
    <location>
        <begin position="544"/>
        <end position="569"/>
    </location>
</feature>
<organism evidence="17 18">
    <name type="scientific">Aegilops tauschii subsp. strangulata</name>
    <name type="common">Goatgrass</name>
    <dbReference type="NCBI Taxonomy" id="200361"/>
    <lineage>
        <taxon>Eukaryota</taxon>
        <taxon>Viridiplantae</taxon>
        <taxon>Streptophyta</taxon>
        <taxon>Embryophyta</taxon>
        <taxon>Tracheophyta</taxon>
        <taxon>Spermatophyta</taxon>
        <taxon>Magnoliopsida</taxon>
        <taxon>Liliopsida</taxon>
        <taxon>Poales</taxon>
        <taxon>Poaceae</taxon>
        <taxon>BOP clade</taxon>
        <taxon>Pooideae</taxon>
        <taxon>Triticodae</taxon>
        <taxon>Triticeae</taxon>
        <taxon>Triticinae</taxon>
        <taxon>Aegilops</taxon>
    </lineage>
</organism>
<reference evidence="17" key="5">
    <citation type="journal article" date="2021" name="G3 (Bethesda)">
        <title>Aegilops tauschii genome assembly Aet v5.0 features greater sequence contiguity and improved annotation.</title>
        <authorList>
            <person name="Wang L."/>
            <person name="Zhu T."/>
            <person name="Rodriguez J.C."/>
            <person name="Deal K.R."/>
            <person name="Dubcovsky J."/>
            <person name="McGuire P.E."/>
            <person name="Lux T."/>
            <person name="Spannagl M."/>
            <person name="Mayer K.F.X."/>
            <person name="Baldrich P."/>
            <person name="Meyers B.C."/>
            <person name="Huo N."/>
            <person name="Gu Y.Q."/>
            <person name="Zhou H."/>
            <person name="Devos K.M."/>
            <person name="Bennetzen J.L."/>
            <person name="Unver T."/>
            <person name="Budak H."/>
            <person name="Gulick P.J."/>
            <person name="Galiba G."/>
            <person name="Kalapos B."/>
            <person name="Nelson D.R."/>
            <person name="Li P."/>
            <person name="You F.M."/>
            <person name="Luo M.C."/>
            <person name="Dvorak J."/>
        </authorList>
    </citation>
    <scope>NUCLEOTIDE SEQUENCE [LARGE SCALE GENOMIC DNA]</scope>
    <source>
        <strain evidence="17">cv. AL8/78</strain>
    </source>
</reference>
<dbReference type="InterPro" id="IPR001881">
    <property type="entry name" value="EGF-like_Ca-bd_dom"/>
</dbReference>
<dbReference type="Gene3D" id="1.10.510.10">
    <property type="entry name" value="Transferase(Phosphotransferase) domain 1"/>
    <property type="match status" value="1"/>
</dbReference>
<dbReference type="Gene3D" id="2.10.25.10">
    <property type="entry name" value="Laminin"/>
    <property type="match status" value="1"/>
</dbReference>
<keyword evidence="11 15" id="KW-0472">Membrane</keyword>
<evidence type="ECO:0000256" key="10">
    <source>
        <dbReference type="ARBA" id="ARBA00022989"/>
    </source>
</evidence>
<dbReference type="GO" id="GO:0005886">
    <property type="term" value="C:plasma membrane"/>
    <property type="evidence" value="ECO:0007669"/>
    <property type="project" value="TreeGrafter"/>
</dbReference>
<dbReference type="PANTHER" id="PTHR27005:SF412">
    <property type="entry name" value="OS04G0307900 PROTEIN"/>
    <property type="match status" value="1"/>
</dbReference>
<protein>
    <recommendedName>
        <fullName evidence="16">Protein kinase domain-containing protein</fullName>
    </recommendedName>
</protein>
<sequence length="961" mass="107113">NGWQVVLNTQRCACEHRRLHAAFLDHLSKVGGSRRTVSSRSMKMSRFGAEFYLLLLVLREPFLGAAYGVLRSQDTGNRTHPSAATLTDCPRRCGNLSFDYPFGIGPGCFRNPDFELTCDDTAQPPKLLLCDGATQVVHLFMDLVGSDDIYYDTVRVAFSHEIPVRSGVDVYNMSWKTPGRSFNTRGFMLNIIGCDFDVYMLDNSNKPTLRCTTSCPDERITEAMAKENCNGTGCCSFSVTAFLTTINLRFDRQNKTKLKSLDGGSLWDRITLSSDQTDLSWSIVDQPNCASTEGNKTNYACISSDSNCADQANLLIKYGYICSCNDGYFGNPFILDGCSRDKGYNPTERRASCARSCGNISIPFPFGLEEGCFARKEFFLNCTNISYVTLGNTVQVTNININEGFINYRSISTMQIIDSEGPELYVDSAESSSMQWAVANLTCSEAQQNTSGYACVSTNSICIPVNITQDFTYNIGYRCKCLDGFQGNPYVRNACTDVDECLQPNICNGICHNTIGGFNCSQCPHKTEYDAAKKKCSPTKQQKFLLGIIIGLCSGLGAVLLILFGIFLMGRWKRDIKKRLRRKHFQKNQGILLEQLLSPLENASDTTKIFSLEELEKATDNFDPTRILGHGGHGTVYKGILSDQRVVAIKKSKVIEVGQINQFINEVAIISQINHRNIVSLFGCCLETEVPLLVYDFVSNGSLFKLLHGNLSEEFSLSWDDILRIATETAGALCYLHSSASVSIFHRDVKSSNILLDEDYTAKVSDFGASRLVPIDQTHVVTNIQGTFGYLDPEYYYTGHLNEKSDVYSFGVVLLELLIRKEPVFTNGSGIKQSLSNYFLCEIKVRPITEIVHGKVLEEATEEEIKNVVSLAEMCLKARCHERPTMKQVEMALQFLMRKRLNSCLLDHGKEEMEEFLTAGTRSISDLVPADFNNRANSSSKCSDRCYSLEQDVLLSATLPR</sequence>
<dbReference type="PROSITE" id="PS00107">
    <property type="entry name" value="PROTEIN_KINASE_ATP"/>
    <property type="match status" value="1"/>
</dbReference>
<keyword evidence="5 15" id="KW-0812">Transmembrane</keyword>
<keyword evidence="4" id="KW-0808">Transferase</keyword>
<dbReference type="PROSITE" id="PS00108">
    <property type="entry name" value="PROTEIN_KINASE_ST"/>
    <property type="match status" value="1"/>
</dbReference>
<keyword evidence="12" id="KW-1015">Disulfide bond</keyword>
<dbReference type="PANTHER" id="PTHR27005">
    <property type="entry name" value="WALL-ASSOCIATED RECEPTOR KINASE-LIKE 21"/>
    <property type="match status" value="1"/>
</dbReference>
<dbReference type="InterPro" id="IPR008271">
    <property type="entry name" value="Ser/Thr_kinase_AS"/>
</dbReference>
<dbReference type="Gramene" id="AET6Gv20103700.4">
    <property type="protein sequence ID" value="AET6Gv20103700.4"/>
    <property type="gene ID" value="AET6Gv20103700"/>
</dbReference>
<keyword evidence="3" id="KW-0245">EGF-like domain</keyword>
<evidence type="ECO:0000256" key="15">
    <source>
        <dbReference type="SAM" id="Phobius"/>
    </source>
</evidence>
<evidence type="ECO:0000256" key="12">
    <source>
        <dbReference type="ARBA" id="ARBA00023157"/>
    </source>
</evidence>
<evidence type="ECO:0000256" key="3">
    <source>
        <dbReference type="ARBA" id="ARBA00022536"/>
    </source>
</evidence>
<reference evidence="18" key="2">
    <citation type="journal article" date="2017" name="Nat. Plants">
        <title>The Aegilops tauschii genome reveals multiple impacts of transposons.</title>
        <authorList>
            <person name="Zhao G."/>
            <person name="Zou C."/>
            <person name="Li K."/>
            <person name="Wang K."/>
            <person name="Li T."/>
            <person name="Gao L."/>
            <person name="Zhang X."/>
            <person name="Wang H."/>
            <person name="Yang Z."/>
            <person name="Liu X."/>
            <person name="Jiang W."/>
            <person name="Mao L."/>
            <person name="Kong X."/>
            <person name="Jiao Y."/>
            <person name="Jia J."/>
        </authorList>
    </citation>
    <scope>NUCLEOTIDE SEQUENCE [LARGE SCALE GENOMIC DNA]</scope>
    <source>
        <strain evidence="18">cv. AL8/78</strain>
    </source>
</reference>
<keyword evidence="13" id="KW-0325">Glycoprotein</keyword>
<dbReference type="SMART" id="SM00179">
    <property type="entry name" value="EGF_CA"/>
    <property type="match status" value="1"/>
</dbReference>
<evidence type="ECO:0000256" key="9">
    <source>
        <dbReference type="ARBA" id="ARBA00022840"/>
    </source>
</evidence>
<dbReference type="InterPro" id="IPR045274">
    <property type="entry name" value="WAK-like"/>
</dbReference>
<dbReference type="STRING" id="200361.A0A453MVC0"/>
<feature type="binding site" evidence="14">
    <location>
        <position position="651"/>
    </location>
    <ligand>
        <name>ATP</name>
        <dbReference type="ChEBI" id="CHEBI:30616"/>
    </ligand>
</feature>
<dbReference type="Pfam" id="PF07645">
    <property type="entry name" value="EGF_CA"/>
    <property type="match status" value="1"/>
</dbReference>
<reference evidence="17" key="3">
    <citation type="journal article" date="2017" name="Nature">
        <title>Genome sequence of the progenitor of the wheat D genome Aegilops tauschii.</title>
        <authorList>
            <person name="Luo M.C."/>
            <person name="Gu Y.Q."/>
            <person name="Puiu D."/>
            <person name="Wang H."/>
            <person name="Twardziok S.O."/>
            <person name="Deal K.R."/>
            <person name="Huo N."/>
            <person name="Zhu T."/>
            <person name="Wang L."/>
            <person name="Wang Y."/>
            <person name="McGuire P.E."/>
            <person name="Liu S."/>
            <person name="Long H."/>
            <person name="Ramasamy R.K."/>
            <person name="Rodriguez J.C."/>
            <person name="Van S.L."/>
            <person name="Yuan L."/>
            <person name="Wang Z."/>
            <person name="Xia Z."/>
            <person name="Xiao L."/>
            <person name="Anderson O.D."/>
            <person name="Ouyang S."/>
            <person name="Liang Y."/>
            <person name="Zimin A.V."/>
            <person name="Pertea G."/>
            <person name="Qi P."/>
            <person name="Bennetzen J.L."/>
            <person name="Dai X."/>
            <person name="Dawson M.W."/>
            <person name="Muller H.G."/>
            <person name="Kugler K."/>
            <person name="Rivarola-Duarte L."/>
            <person name="Spannagl M."/>
            <person name="Mayer K.F.X."/>
            <person name="Lu F.H."/>
            <person name="Bevan M.W."/>
            <person name="Leroy P."/>
            <person name="Li P."/>
            <person name="You F.M."/>
            <person name="Sun Q."/>
            <person name="Liu Z."/>
            <person name="Lyons E."/>
            <person name="Wicker T."/>
            <person name="Salzberg S.L."/>
            <person name="Devos K.M."/>
            <person name="Dvorak J."/>
        </authorList>
    </citation>
    <scope>NUCLEOTIDE SEQUENCE [LARGE SCALE GENOMIC DNA]</scope>
    <source>
        <strain evidence="17">cv. AL8/78</strain>
    </source>
</reference>
<reference evidence="17" key="4">
    <citation type="submission" date="2019-03" db="UniProtKB">
        <authorList>
            <consortium name="EnsemblPlants"/>
        </authorList>
    </citation>
    <scope>IDENTIFICATION</scope>
</reference>
<keyword evidence="8" id="KW-0418">Kinase</keyword>
<dbReference type="PROSITE" id="PS50011">
    <property type="entry name" value="PROTEIN_KINASE_DOM"/>
    <property type="match status" value="1"/>
</dbReference>
<comment type="subcellular location">
    <subcellularLocation>
        <location evidence="1">Membrane</location>
        <topology evidence="1">Single-pass type I membrane protein</topology>
    </subcellularLocation>
</comment>
<dbReference type="GO" id="GO:0007166">
    <property type="term" value="P:cell surface receptor signaling pathway"/>
    <property type="evidence" value="ECO:0007669"/>
    <property type="project" value="InterPro"/>
</dbReference>
<feature type="domain" description="Protein kinase" evidence="16">
    <location>
        <begin position="622"/>
        <end position="896"/>
    </location>
</feature>
<dbReference type="SUPFAM" id="SSF57196">
    <property type="entry name" value="EGF/Laminin"/>
    <property type="match status" value="1"/>
</dbReference>
<dbReference type="FunFam" id="2.10.25.10:FF:000583">
    <property type="entry name" value="Os02g0633066 protein"/>
    <property type="match status" value="1"/>
</dbReference>
<evidence type="ECO:0000256" key="11">
    <source>
        <dbReference type="ARBA" id="ARBA00023136"/>
    </source>
</evidence>
<dbReference type="InterPro" id="IPR011009">
    <property type="entry name" value="Kinase-like_dom_sf"/>
</dbReference>
<dbReference type="InterPro" id="IPR018097">
    <property type="entry name" value="EGF_Ca-bd_CS"/>
</dbReference>
<dbReference type="InterPro" id="IPR049883">
    <property type="entry name" value="NOTCH1_EGF-like"/>
</dbReference>
<proteinExistence type="predicted"/>
<dbReference type="SMART" id="SM00181">
    <property type="entry name" value="EGF"/>
    <property type="match status" value="3"/>
</dbReference>
<keyword evidence="10 15" id="KW-1133">Transmembrane helix</keyword>
<evidence type="ECO:0000259" key="16">
    <source>
        <dbReference type="PROSITE" id="PS50011"/>
    </source>
</evidence>